<reference evidence="1 2" key="1">
    <citation type="submission" date="2019-01" db="EMBL/GenBank/DDBJ databases">
        <title>Coherence of Microcystis species and biogeography revealed through population genomics.</title>
        <authorList>
            <person name="Perez-Carrascal O.M."/>
            <person name="Terrat Y."/>
            <person name="Giani A."/>
            <person name="Fortin N."/>
            <person name="Tromas N."/>
            <person name="Shapiro B.J."/>
        </authorList>
    </citation>
    <scope>NUCLEOTIDE SEQUENCE [LARGE SCALE GENOMIC DNA]</scope>
    <source>
        <strain evidence="1">Mp_MB_F_20051200_S9</strain>
    </source>
</reference>
<accession>A0A552PN68</accession>
<organism evidence="1 2">
    <name type="scientific">Microcystis panniformis Mp_MB_F_20051200_S9</name>
    <dbReference type="NCBI Taxonomy" id="2486223"/>
    <lineage>
        <taxon>Bacteria</taxon>
        <taxon>Bacillati</taxon>
        <taxon>Cyanobacteriota</taxon>
        <taxon>Cyanophyceae</taxon>
        <taxon>Oscillatoriophycideae</taxon>
        <taxon>Chroococcales</taxon>
        <taxon>Microcystaceae</taxon>
        <taxon>Microcystis</taxon>
    </lineage>
</organism>
<protein>
    <submittedName>
        <fullName evidence="1">Uncharacterized protein</fullName>
    </submittedName>
</protein>
<sequence length="116" mass="12366">MENNPANQTPVPDFTTVGFQDESALLSAEAQKIHESVLALKLSACVAASYDPKTNNICFTIPVYGNYCITSPVHIPIGGKLKVCAQTCGSIIPKGLKATVYLNDQAIFTKVLFGSC</sequence>
<dbReference type="Proteomes" id="UP000317165">
    <property type="component" value="Unassembled WGS sequence"/>
</dbReference>
<evidence type="ECO:0000313" key="2">
    <source>
        <dbReference type="Proteomes" id="UP000317165"/>
    </source>
</evidence>
<evidence type="ECO:0000313" key="1">
    <source>
        <dbReference type="EMBL" id="TRV58435.1"/>
    </source>
</evidence>
<dbReference type="EMBL" id="SFAC01000222">
    <property type="protein sequence ID" value="TRV58435.1"/>
    <property type="molecule type" value="Genomic_DNA"/>
</dbReference>
<gene>
    <name evidence="1" type="ORF">EWV53_18775</name>
</gene>
<proteinExistence type="predicted"/>
<name>A0A552PN68_9CHRO</name>
<dbReference type="AlphaFoldDB" id="A0A552PN68"/>
<comment type="caution">
    <text evidence="1">The sequence shown here is derived from an EMBL/GenBank/DDBJ whole genome shotgun (WGS) entry which is preliminary data.</text>
</comment>